<proteinExistence type="predicted"/>
<gene>
    <name evidence="1" type="ORF">HPB48_010798</name>
</gene>
<name>A0A9J6GRA5_HAELO</name>
<evidence type="ECO:0000313" key="2">
    <source>
        <dbReference type="Proteomes" id="UP000821853"/>
    </source>
</evidence>
<protein>
    <submittedName>
        <fullName evidence="1">Uncharacterized protein</fullName>
    </submittedName>
</protein>
<dbReference type="AlphaFoldDB" id="A0A9J6GRA5"/>
<accession>A0A9J6GRA5</accession>
<sequence>MLNRPAISVSVEAILPEKIKEVRITHRKNILVTDFEQRDAVETPQHLTMLGQMKVRAYVSSGQGVSVGVIYYVDVSLPDANLPMLVNRQRAVQVSSMLVASENHVVLSSCFKVTVPTHIKVGHFRHAVRPFVPKPLQCRKCLKPKFRPC</sequence>
<reference evidence="1 2" key="1">
    <citation type="journal article" date="2020" name="Cell">
        <title>Large-Scale Comparative Analyses of Tick Genomes Elucidate Their Genetic Diversity and Vector Capacities.</title>
        <authorList>
            <consortium name="Tick Genome and Microbiome Consortium (TIGMIC)"/>
            <person name="Jia N."/>
            <person name="Wang J."/>
            <person name="Shi W."/>
            <person name="Du L."/>
            <person name="Sun Y."/>
            <person name="Zhan W."/>
            <person name="Jiang J.F."/>
            <person name="Wang Q."/>
            <person name="Zhang B."/>
            <person name="Ji P."/>
            <person name="Bell-Sakyi L."/>
            <person name="Cui X.M."/>
            <person name="Yuan T.T."/>
            <person name="Jiang B.G."/>
            <person name="Yang W.F."/>
            <person name="Lam T.T."/>
            <person name="Chang Q.C."/>
            <person name="Ding S.J."/>
            <person name="Wang X.J."/>
            <person name="Zhu J.G."/>
            <person name="Ruan X.D."/>
            <person name="Zhao L."/>
            <person name="Wei J.T."/>
            <person name="Ye R.Z."/>
            <person name="Que T.C."/>
            <person name="Du C.H."/>
            <person name="Zhou Y.H."/>
            <person name="Cheng J.X."/>
            <person name="Dai P.F."/>
            <person name="Guo W.B."/>
            <person name="Han X.H."/>
            <person name="Huang E.J."/>
            <person name="Li L.F."/>
            <person name="Wei W."/>
            <person name="Gao Y.C."/>
            <person name="Liu J.Z."/>
            <person name="Shao H.Z."/>
            <person name="Wang X."/>
            <person name="Wang C.C."/>
            <person name="Yang T.C."/>
            <person name="Huo Q.B."/>
            <person name="Li W."/>
            <person name="Chen H.Y."/>
            <person name="Chen S.E."/>
            <person name="Zhou L.G."/>
            <person name="Ni X.B."/>
            <person name="Tian J.H."/>
            <person name="Sheng Y."/>
            <person name="Liu T."/>
            <person name="Pan Y.S."/>
            <person name="Xia L.Y."/>
            <person name="Li J."/>
            <person name="Zhao F."/>
            <person name="Cao W.C."/>
        </authorList>
    </citation>
    <scope>NUCLEOTIDE SEQUENCE [LARGE SCALE GENOMIC DNA]</scope>
    <source>
        <strain evidence="1">HaeL-2018</strain>
    </source>
</reference>
<keyword evidence="2" id="KW-1185">Reference proteome</keyword>
<comment type="caution">
    <text evidence="1">The sequence shown here is derived from an EMBL/GenBank/DDBJ whole genome shotgun (WGS) entry which is preliminary data.</text>
</comment>
<dbReference type="Proteomes" id="UP000821853">
    <property type="component" value="Chromosome 9"/>
</dbReference>
<dbReference type="VEuPathDB" id="VectorBase:HLOH_044318"/>
<evidence type="ECO:0000313" key="1">
    <source>
        <dbReference type="EMBL" id="KAH9381126.1"/>
    </source>
</evidence>
<organism evidence="1 2">
    <name type="scientific">Haemaphysalis longicornis</name>
    <name type="common">Bush tick</name>
    <dbReference type="NCBI Taxonomy" id="44386"/>
    <lineage>
        <taxon>Eukaryota</taxon>
        <taxon>Metazoa</taxon>
        <taxon>Ecdysozoa</taxon>
        <taxon>Arthropoda</taxon>
        <taxon>Chelicerata</taxon>
        <taxon>Arachnida</taxon>
        <taxon>Acari</taxon>
        <taxon>Parasitiformes</taxon>
        <taxon>Ixodida</taxon>
        <taxon>Ixodoidea</taxon>
        <taxon>Ixodidae</taxon>
        <taxon>Haemaphysalinae</taxon>
        <taxon>Haemaphysalis</taxon>
    </lineage>
</organism>
<dbReference type="EMBL" id="JABSTR010000011">
    <property type="protein sequence ID" value="KAH9381126.1"/>
    <property type="molecule type" value="Genomic_DNA"/>
</dbReference>
<dbReference type="OrthoDB" id="6502012at2759"/>